<dbReference type="AlphaFoldDB" id="A0A0J9TAW2"/>
<dbReference type="GO" id="GO:0006506">
    <property type="term" value="P:GPI anchor biosynthetic process"/>
    <property type="evidence" value="ECO:0007669"/>
    <property type="project" value="InterPro"/>
</dbReference>
<feature type="transmembrane region" description="Helical" evidence="2">
    <location>
        <begin position="523"/>
        <end position="546"/>
    </location>
</feature>
<dbReference type="GO" id="GO:0005783">
    <property type="term" value="C:endoplasmic reticulum"/>
    <property type="evidence" value="ECO:0007669"/>
    <property type="project" value="TreeGrafter"/>
</dbReference>
<feature type="transmembrane region" description="Helical" evidence="2">
    <location>
        <begin position="322"/>
        <end position="343"/>
    </location>
</feature>
<feature type="transmembrane region" description="Helical" evidence="2">
    <location>
        <begin position="492"/>
        <end position="511"/>
    </location>
</feature>
<feature type="transmembrane region" description="Helical" evidence="2">
    <location>
        <begin position="567"/>
        <end position="595"/>
    </location>
</feature>
<feature type="compositionally biased region" description="Basic and acidic residues" evidence="1">
    <location>
        <begin position="223"/>
        <end position="237"/>
    </location>
</feature>
<dbReference type="PANTHER" id="PTHR21329:SF3">
    <property type="entry name" value="PHOSPHATIDYLINOSITOL N-ACETYLGLUCOSAMINYLTRANSFERASE SUBUNIT Q"/>
    <property type="match status" value="1"/>
</dbReference>
<evidence type="ECO:0000313" key="4">
    <source>
        <dbReference type="Proteomes" id="UP000053776"/>
    </source>
</evidence>
<reference evidence="3 4" key="1">
    <citation type="submission" date="2011-08" db="EMBL/GenBank/DDBJ databases">
        <title>The Genome Sequence of Plasmodium vivax Mauritania I.</title>
        <authorList>
            <consortium name="The Broad Institute Genome Sequencing Platform"/>
            <consortium name="The Broad Institute Genome Sequencing Center for Infectious Disease"/>
            <person name="Neafsey D."/>
            <person name="Carlton J."/>
            <person name="Barnwell J."/>
            <person name="Collins W."/>
            <person name="Escalante A."/>
            <person name="Mullikin J."/>
            <person name="Saul A."/>
            <person name="Guigo R."/>
            <person name="Camara F."/>
            <person name="Young S.K."/>
            <person name="Zeng Q."/>
            <person name="Gargeya S."/>
            <person name="Fitzgerald M."/>
            <person name="Haas B."/>
            <person name="Abouelleil A."/>
            <person name="Alvarado L."/>
            <person name="Arachchi H.M."/>
            <person name="Berlin A."/>
            <person name="Brown A."/>
            <person name="Chapman S.B."/>
            <person name="Chen Z."/>
            <person name="Dunbar C."/>
            <person name="Freedman E."/>
            <person name="Gearin G."/>
            <person name="Gellesch M."/>
            <person name="Goldberg J."/>
            <person name="Griggs A."/>
            <person name="Gujja S."/>
            <person name="Heiman D."/>
            <person name="Howarth C."/>
            <person name="Larson L."/>
            <person name="Lui A."/>
            <person name="MacDonald P.J.P."/>
            <person name="Montmayeur A."/>
            <person name="Murphy C."/>
            <person name="Neiman D."/>
            <person name="Pearson M."/>
            <person name="Priest M."/>
            <person name="Roberts A."/>
            <person name="Saif S."/>
            <person name="Shea T."/>
            <person name="Shenoy N."/>
            <person name="Sisk P."/>
            <person name="Stolte C."/>
            <person name="Sykes S."/>
            <person name="Wortman J."/>
            <person name="Nusbaum C."/>
            <person name="Birren B."/>
        </authorList>
    </citation>
    <scope>NUCLEOTIDE SEQUENCE [LARGE SCALE GENOMIC DNA]</scope>
    <source>
        <strain evidence="3 4">Mauritania I</strain>
    </source>
</reference>
<feature type="transmembrane region" description="Helical" evidence="2">
    <location>
        <begin position="399"/>
        <end position="420"/>
    </location>
</feature>
<accession>A0A0J9TAW2</accession>
<evidence type="ECO:0000313" key="3">
    <source>
        <dbReference type="EMBL" id="KMZ92136.1"/>
    </source>
</evidence>
<dbReference type="Pfam" id="PF05024">
    <property type="entry name" value="Gpi1"/>
    <property type="match status" value="1"/>
</dbReference>
<keyword evidence="2" id="KW-0472">Membrane</keyword>
<gene>
    <name evidence="3" type="ORF">PVMG_02124</name>
</gene>
<feature type="region of interest" description="Disordered" evidence="1">
    <location>
        <begin position="196"/>
        <end position="272"/>
    </location>
</feature>
<dbReference type="GO" id="GO:0016020">
    <property type="term" value="C:membrane"/>
    <property type="evidence" value="ECO:0007669"/>
    <property type="project" value="InterPro"/>
</dbReference>
<keyword evidence="3" id="KW-0808">Transferase</keyword>
<proteinExistence type="predicted"/>
<dbReference type="EMBL" id="KQ235070">
    <property type="protein sequence ID" value="KMZ92136.1"/>
    <property type="molecule type" value="Genomic_DNA"/>
</dbReference>
<name>A0A0J9TAW2_PLAVI</name>
<dbReference type="PANTHER" id="PTHR21329">
    <property type="entry name" value="PHOSPHATIDYLINOSITOL N-ACETYLGLUCOSAMINYLTRANSFERASE SUBUNIT Q-RELATED"/>
    <property type="match status" value="1"/>
</dbReference>
<dbReference type="GO" id="GO:0016740">
    <property type="term" value="F:transferase activity"/>
    <property type="evidence" value="ECO:0007669"/>
    <property type="project" value="UniProtKB-KW"/>
</dbReference>
<evidence type="ECO:0000256" key="2">
    <source>
        <dbReference type="SAM" id="Phobius"/>
    </source>
</evidence>
<organism evidence="3 4">
    <name type="scientific">Plasmodium vivax Mauritania I</name>
    <dbReference type="NCBI Taxonomy" id="1035515"/>
    <lineage>
        <taxon>Eukaryota</taxon>
        <taxon>Sar</taxon>
        <taxon>Alveolata</taxon>
        <taxon>Apicomplexa</taxon>
        <taxon>Aconoidasida</taxon>
        <taxon>Haemosporida</taxon>
        <taxon>Plasmodiidae</taxon>
        <taxon>Plasmodium</taxon>
        <taxon>Plasmodium (Plasmodium)</taxon>
    </lineage>
</organism>
<keyword evidence="2" id="KW-0812">Transmembrane</keyword>
<feature type="compositionally biased region" description="Polar residues" evidence="1">
    <location>
        <begin position="259"/>
        <end position="271"/>
    </location>
</feature>
<sequence>MKKMTHTCQKGPRAPPQSAVNAREWNKKYEQVRPLLVCACRVCQELGSSPQMGRNCINIFFPQQVESTETKLRHYLYGVRTHDTCIVIHITHKQNGSFAKGPREGVHIVGELIFAEDVADLQRASALKGQNKIGYNYLHVAYYGGRPVLMMGETEEVKNQDALFILYNLSKYVYIISDDHVSRLVWEALRRDGSLAKKGGKRNGGEKCPHGGDIGGDNIPFDDICRDSERDAQEKSPSDGSHQSRGGEGDAVNVADTPNEANTPNKANTPNERILNMHQIITLLNNQNAYAERIEKGGEAKDPRSEEDATNNRSEQNVNCPLSALFFLTYLVSSVSISFYYLLCMLGKINARLFSSNIKNSLTFFKERLHMHSEWHPLLTSLMRSRHSPADYAKYRELLLIRLCNFVIDVLLGFLLFIMLSHELIDVRLALQKAGVLHNSGTLTSILGTLLQNPLGLKLNNNFTSFIGSIIVSILDKDYFKNVLPLKSSSVVHLLKLSSLCGASFFLSFFMDYLKLITAHVTLIFTFLRKILSIFHSNMYSLYLLFNGKKWNILKLRVDTNYYTNEEVILGTVLFTILIFLYPTVFVLFLVFGIIYLLISRILYCLSLLKEIILYAPFYVLLLGDSQNGYISKGIRLTVDKPVHNVECPELPKSHYLLLENAKFEFPDKIKLFVNIFFHRGGEK</sequence>
<dbReference type="OrthoDB" id="70250at2759"/>
<protein>
    <submittedName>
        <fullName evidence="3">N-acetylglucosamine transferase</fullName>
    </submittedName>
</protein>
<evidence type="ECO:0000256" key="1">
    <source>
        <dbReference type="SAM" id="MobiDB-lite"/>
    </source>
</evidence>
<keyword evidence="2" id="KW-1133">Transmembrane helix</keyword>
<dbReference type="Proteomes" id="UP000053776">
    <property type="component" value="Unassembled WGS sequence"/>
</dbReference>
<dbReference type="InterPro" id="IPR007720">
    <property type="entry name" value="PigQ/GPI1"/>
</dbReference>